<keyword evidence="5 9" id="KW-0032">Aminotransferase</keyword>
<dbReference type="Pfam" id="PF00155">
    <property type="entry name" value="Aminotran_1_2"/>
    <property type="match status" value="1"/>
</dbReference>
<dbReference type="Gene3D" id="3.40.640.10">
    <property type="entry name" value="Type I PLP-dependent aspartate aminotransferase-like (Major domain)"/>
    <property type="match status" value="1"/>
</dbReference>
<keyword evidence="9" id="KW-0368">Histidine biosynthesis</keyword>
<organism evidence="11 12">
    <name type="scientific">Sediminicurvatus halobius</name>
    <dbReference type="NCBI Taxonomy" id="2182432"/>
    <lineage>
        <taxon>Bacteria</taxon>
        <taxon>Pseudomonadati</taxon>
        <taxon>Pseudomonadota</taxon>
        <taxon>Gammaproteobacteria</taxon>
        <taxon>Chromatiales</taxon>
        <taxon>Ectothiorhodospiraceae</taxon>
        <taxon>Sediminicurvatus</taxon>
    </lineage>
</organism>
<dbReference type="OrthoDB" id="9813612at2"/>
<dbReference type="HAMAP" id="MF_01023">
    <property type="entry name" value="HisC_aminotrans_2"/>
    <property type="match status" value="1"/>
</dbReference>
<dbReference type="PANTHER" id="PTHR43643">
    <property type="entry name" value="HISTIDINOL-PHOSPHATE AMINOTRANSFERASE 2"/>
    <property type="match status" value="1"/>
</dbReference>
<dbReference type="SUPFAM" id="SSF53383">
    <property type="entry name" value="PLP-dependent transferases"/>
    <property type="match status" value="1"/>
</dbReference>
<dbReference type="RefSeq" id="WP_109677980.1">
    <property type="nucleotide sequence ID" value="NZ_CP086615.1"/>
</dbReference>
<keyword evidence="9" id="KW-0028">Amino-acid biosynthesis</keyword>
<keyword evidence="6 9" id="KW-0808">Transferase</keyword>
<comment type="subunit">
    <text evidence="4 9">Homodimer.</text>
</comment>
<evidence type="ECO:0000256" key="8">
    <source>
        <dbReference type="ARBA" id="ARBA00047481"/>
    </source>
</evidence>
<dbReference type="InterPro" id="IPR015424">
    <property type="entry name" value="PyrdxlP-dep_Trfase"/>
</dbReference>
<feature type="domain" description="Aminotransferase class I/classII large" evidence="10">
    <location>
        <begin position="39"/>
        <end position="371"/>
    </location>
</feature>
<dbReference type="CDD" id="cd00609">
    <property type="entry name" value="AAT_like"/>
    <property type="match status" value="1"/>
</dbReference>
<sequence>MTQANFDPTSLAAPGIAGLTPYQPGKPEGELAREYGVSDIVKLASNENPLGPSPRALAAAQEAVAGAHRYPDGGAWALRQHLAAVHDVAPECLIFGNGSNDVLDLVARAFLAPGRSAVFAEHAFAVYPIATRSAGAEAVVVPANPADHPQPFGHDLAAMAEAARRPGVAVMFVANPNNPTGTWVDGDAVAALLAAVPREVIVVLDEAYVEYALDVPGYVDGRRWLERHPNLVLTRSFSKAYGLAGLRVGYGIAHPAVADLMNRVRHPFNVNAAAQAAALAALEDEAHIARSVAENAAERGRLTTGLESLGLRVLPSAGNFVCARVGDAAAVNEALLRAGVIVRPVAGYGLPEWLRITVGRPGENDRLLAALADCRRGGLLGGC</sequence>
<dbReference type="AlphaFoldDB" id="A0A2U2N314"/>
<name>A0A2U2N314_9GAMM</name>
<dbReference type="NCBIfam" id="TIGR01141">
    <property type="entry name" value="hisC"/>
    <property type="match status" value="1"/>
</dbReference>
<dbReference type="EMBL" id="QFFI01000010">
    <property type="protein sequence ID" value="PWG63472.1"/>
    <property type="molecule type" value="Genomic_DNA"/>
</dbReference>
<dbReference type="InterPro" id="IPR004838">
    <property type="entry name" value="NHTrfase_class1_PyrdxlP-BS"/>
</dbReference>
<dbReference type="GO" id="GO:0030170">
    <property type="term" value="F:pyridoxal phosphate binding"/>
    <property type="evidence" value="ECO:0007669"/>
    <property type="project" value="InterPro"/>
</dbReference>
<evidence type="ECO:0000256" key="4">
    <source>
        <dbReference type="ARBA" id="ARBA00011738"/>
    </source>
</evidence>
<dbReference type="InterPro" id="IPR050106">
    <property type="entry name" value="HistidinolP_aminotransfase"/>
</dbReference>
<evidence type="ECO:0000256" key="6">
    <source>
        <dbReference type="ARBA" id="ARBA00022679"/>
    </source>
</evidence>
<dbReference type="GO" id="GO:0004400">
    <property type="term" value="F:histidinol-phosphate transaminase activity"/>
    <property type="evidence" value="ECO:0007669"/>
    <property type="project" value="UniProtKB-UniRule"/>
</dbReference>
<accession>A0A2U2N314</accession>
<evidence type="ECO:0000313" key="12">
    <source>
        <dbReference type="Proteomes" id="UP000245474"/>
    </source>
</evidence>
<proteinExistence type="inferred from homology"/>
<comment type="similarity">
    <text evidence="3 9">Belongs to the class-II pyridoxal-phosphate-dependent aminotransferase family. Histidinol-phosphate aminotransferase subfamily.</text>
</comment>
<dbReference type="InterPro" id="IPR004839">
    <property type="entry name" value="Aminotransferase_I/II_large"/>
</dbReference>
<dbReference type="GO" id="GO:0000105">
    <property type="term" value="P:L-histidine biosynthetic process"/>
    <property type="evidence" value="ECO:0007669"/>
    <property type="project" value="UniProtKB-UniRule"/>
</dbReference>
<evidence type="ECO:0000256" key="5">
    <source>
        <dbReference type="ARBA" id="ARBA00022576"/>
    </source>
</evidence>
<comment type="caution">
    <text evidence="11">The sequence shown here is derived from an EMBL/GenBank/DDBJ whole genome shotgun (WGS) entry which is preliminary data.</text>
</comment>
<gene>
    <name evidence="9" type="primary">hisC</name>
    <name evidence="11" type="ORF">DEM34_07865</name>
</gene>
<comment type="pathway">
    <text evidence="2 9">Amino-acid biosynthesis; L-histidine biosynthesis; L-histidine from 5-phospho-alpha-D-ribose 1-diphosphate: step 7/9.</text>
</comment>
<protein>
    <recommendedName>
        <fullName evidence="9">Histidinol-phosphate aminotransferase</fullName>
        <ecNumber evidence="9">2.6.1.9</ecNumber>
    </recommendedName>
    <alternativeName>
        <fullName evidence="9">Imidazole acetol-phosphate transaminase</fullName>
    </alternativeName>
</protein>
<dbReference type="Gene3D" id="3.90.1150.10">
    <property type="entry name" value="Aspartate Aminotransferase, domain 1"/>
    <property type="match status" value="1"/>
</dbReference>
<feature type="modified residue" description="N6-(pyridoxal phosphate)lysine" evidence="9">
    <location>
        <position position="239"/>
    </location>
</feature>
<evidence type="ECO:0000256" key="2">
    <source>
        <dbReference type="ARBA" id="ARBA00005011"/>
    </source>
</evidence>
<dbReference type="UniPathway" id="UPA00031">
    <property type="reaction ID" value="UER00012"/>
</dbReference>
<evidence type="ECO:0000256" key="3">
    <source>
        <dbReference type="ARBA" id="ARBA00007970"/>
    </source>
</evidence>
<dbReference type="PANTHER" id="PTHR43643:SF3">
    <property type="entry name" value="HISTIDINOL-PHOSPHATE AMINOTRANSFERASE"/>
    <property type="match status" value="1"/>
</dbReference>
<reference evidence="11 12" key="1">
    <citation type="submission" date="2018-05" db="EMBL/GenBank/DDBJ databases">
        <title>Spiribacter halobius sp. nov., a moderately halophilic bacterium isolated from marine solar saltern.</title>
        <authorList>
            <person name="Zheng W.-S."/>
            <person name="Lu D.-C."/>
            <person name="Du Z.-J."/>
        </authorList>
    </citation>
    <scope>NUCLEOTIDE SEQUENCE [LARGE SCALE GENOMIC DNA]</scope>
    <source>
        <strain evidence="11 12">E85</strain>
    </source>
</reference>
<evidence type="ECO:0000259" key="10">
    <source>
        <dbReference type="Pfam" id="PF00155"/>
    </source>
</evidence>
<dbReference type="Proteomes" id="UP000245474">
    <property type="component" value="Unassembled WGS sequence"/>
</dbReference>
<dbReference type="InterPro" id="IPR015422">
    <property type="entry name" value="PyrdxlP-dep_Trfase_small"/>
</dbReference>
<dbReference type="EC" id="2.6.1.9" evidence="9"/>
<keyword evidence="12" id="KW-1185">Reference proteome</keyword>
<dbReference type="InterPro" id="IPR005861">
    <property type="entry name" value="HisP_aminotrans"/>
</dbReference>
<comment type="cofactor">
    <cofactor evidence="1 9">
        <name>pyridoxal 5'-phosphate</name>
        <dbReference type="ChEBI" id="CHEBI:597326"/>
    </cofactor>
</comment>
<comment type="catalytic activity">
    <reaction evidence="8 9">
        <text>L-histidinol phosphate + 2-oxoglutarate = 3-(imidazol-4-yl)-2-oxopropyl phosphate + L-glutamate</text>
        <dbReference type="Rhea" id="RHEA:23744"/>
        <dbReference type="ChEBI" id="CHEBI:16810"/>
        <dbReference type="ChEBI" id="CHEBI:29985"/>
        <dbReference type="ChEBI" id="CHEBI:57766"/>
        <dbReference type="ChEBI" id="CHEBI:57980"/>
        <dbReference type="EC" id="2.6.1.9"/>
    </reaction>
</comment>
<evidence type="ECO:0000256" key="7">
    <source>
        <dbReference type="ARBA" id="ARBA00022898"/>
    </source>
</evidence>
<dbReference type="PROSITE" id="PS00105">
    <property type="entry name" value="AA_TRANSFER_CLASS_1"/>
    <property type="match status" value="1"/>
</dbReference>
<keyword evidence="7 9" id="KW-0663">Pyridoxal phosphate</keyword>
<evidence type="ECO:0000256" key="1">
    <source>
        <dbReference type="ARBA" id="ARBA00001933"/>
    </source>
</evidence>
<evidence type="ECO:0000313" key="11">
    <source>
        <dbReference type="EMBL" id="PWG63472.1"/>
    </source>
</evidence>
<evidence type="ECO:0000256" key="9">
    <source>
        <dbReference type="HAMAP-Rule" id="MF_01023"/>
    </source>
</evidence>
<dbReference type="InterPro" id="IPR015421">
    <property type="entry name" value="PyrdxlP-dep_Trfase_major"/>
</dbReference>